<reference evidence="7 8" key="1">
    <citation type="submission" date="2020-04" db="EMBL/GenBank/DDBJ databases">
        <title>MicrobeNet Type strains.</title>
        <authorList>
            <person name="Nicholson A.C."/>
        </authorList>
    </citation>
    <scope>NUCLEOTIDE SEQUENCE [LARGE SCALE GENOMIC DNA]</scope>
    <source>
        <strain evidence="7 8">DSM 44445</strain>
    </source>
</reference>
<proteinExistence type="predicted"/>
<keyword evidence="1" id="KW-0805">Transcription regulation</keyword>
<dbReference type="PRINTS" id="PR00455">
    <property type="entry name" value="HTHTETR"/>
</dbReference>
<dbReference type="PANTHER" id="PTHR47506:SF1">
    <property type="entry name" value="HTH-TYPE TRANSCRIPTIONAL REGULATOR YJDC"/>
    <property type="match status" value="1"/>
</dbReference>
<dbReference type="SUPFAM" id="SSF48498">
    <property type="entry name" value="Tetracyclin repressor-like, C-terminal domain"/>
    <property type="match status" value="1"/>
</dbReference>
<dbReference type="SUPFAM" id="SSF46689">
    <property type="entry name" value="Homeodomain-like"/>
    <property type="match status" value="1"/>
</dbReference>
<dbReference type="InterPro" id="IPR036271">
    <property type="entry name" value="Tet_transcr_reg_TetR-rel_C_sf"/>
</dbReference>
<sequence>MVEDVATTTPSAEQQSTRRSRPAPAQRLLETATALFSRYGIRAVGIDRVLAEAGVARASLYQSYGSKDALVQAYLEHLDRRDRGRWDEAVAAVTEPVDKVLTFFDLALASAPTKGFRGCQYANAATEFPDQELEPVVAHRRWMLDTLTALLRECGSAEPEALAQRIQLIYDGALSGSKFAHSLEPLRTGRSLAAELITRSLPG</sequence>
<organism evidence="7 8">
    <name type="scientific">Nocardia veterana</name>
    <dbReference type="NCBI Taxonomy" id="132249"/>
    <lineage>
        <taxon>Bacteria</taxon>
        <taxon>Bacillati</taxon>
        <taxon>Actinomycetota</taxon>
        <taxon>Actinomycetes</taxon>
        <taxon>Mycobacteriales</taxon>
        <taxon>Nocardiaceae</taxon>
        <taxon>Nocardia</taxon>
    </lineage>
</organism>
<dbReference type="InterPro" id="IPR001647">
    <property type="entry name" value="HTH_TetR"/>
</dbReference>
<dbReference type="AlphaFoldDB" id="A0A7X6M2S8"/>
<dbReference type="InterPro" id="IPR009057">
    <property type="entry name" value="Homeodomain-like_sf"/>
</dbReference>
<name>A0A7X6M2S8_9NOCA</name>
<evidence type="ECO:0000313" key="8">
    <source>
        <dbReference type="Proteomes" id="UP000523447"/>
    </source>
</evidence>
<accession>A0A7X6M2S8</accession>
<evidence type="ECO:0000256" key="1">
    <source>
        <dbReference type="ARBA" id="ARBA00023015"/>
    </source>
</evidence>
<protein>
    <submittedName>
        <fullName evidence="7">TetR/AcrR family transcriptional regulator</fullName>
    </submittedName>
</protein>
<feature type="compositionally biased region" description="Polar residues" evidence="5">
    <location>
        <begin position="1"/>
        <end position="17"/>
    </location>
</feature>
<feature type="domain" description="HTH tetR-type" evidence="6">
    <location>
        <begin position="22"/>
        <end position="82"/>
    </location>
</feature>
<evidence type="ECO:0000256" key="4">
    <source>
        <dbReference type="PROSITE-ProRule" id="PRU00335"/>
    </source>
</evidence>
<dbReference type="GO" id="GO:0003677">
    <property type="term" value="F:DNA binding"/>
    <property type="evidence" value="ECO:0007669"/>
    <property type="project" value="UniProtKB-UniRule"/>
</dbReference>
<dbReference type="Gene3D" id="1.10.357.10">
    <property type="entry name" value="Tetracycline Repressor, domain 2"/>
    <property type="match status" value="1"/>
</dbReference>
<comment type="caution">
    <text evidence="7">The sequence shown here is derived from an EMBL/GenBank/DDBJ whole genome shotgun (WGS) entry which is preliminary data.</text>
</comment>
<evidence type="ECO:0000256" key="5">
    <source>
        <dbReference type="SAM" id="MobiDB-lite"/>
    </source>
</evidence>
<dbReference type="Proteomes" id="UP000523447">
    <property type="component" value="Unassembled WGS sequence"/>
</dbReference>
<dbReference type="PROSITE" id="PS50977">
    <property type="entry name" value="HTH_TETR_2"/>
    <property type="match status" value="1"/>
</dbReference>
<dbReference type="RefSeq" id="WP_083892877.1">
    <property type="nucleotide sequence ID" value="NZ_CAWPHS010000038.1"/>
</dbReference>
<feature type="DNA-binding region" description="H-T-H motif" evidence="4">
    <location>
        <begin position="45"/>
        <end position="64"/>
    </location>
</feature>
<evidence type="ECO:0000313" key="7">
    <source>
        <dbReference type="EMBL" id="NKY89289.1"/>
    </source>
</evidence>
<evidence type="ECO:0000256" key="3">
    <source>
        <dbReference type="ARBA" id="ARBA00023163"/>
    </source>
</evidence>
<keyword evidence="8" id="KW-1185">Reference proteome</keyword>
<dbReference type="PANTHER" id="PTHR47506">
    <property type="entry name" value="TRANSCRIPTIONAL REGULATORY PROTEIN"/>
    <property type="match status" value="1"/>
</dbReference>
<evidence type="ECO:0000256" key="2">
    <source>
        <dbReference type="ARBA" id="ARBA00023125"/>
    </source>
</evidence>
<dbReference type="Pfam" id="PF00440">
    <property type="entry name" value="TetR_N"/>
    <property type="match status" value="1"/>
</dbReference>
<evidence type="ECO:0000259" key="6">
    <source>
        <dbReference type="PROSITE" id="PS50977"/>
    </source>
</evidence>
<gene>
    <name evidence="7" type="ORF">HGA07_27235</name>
</gene>
<feature type="region of interest" description="Disordered" evidence="5">
    <location>
        <begin position="1"/>
        <end position="24"/>
    </location>
</feature>
<dbReference type="EMBL" id="JAAXPE010000043">
    <property type="protein sequence ID" value="NKY89289.1"/>
    <property type="molecule type" value="Genomic_DNA"/>
</dbReference>
<keyword evidence="2 4" id="KW-0238">DNA-binding</keyword>
<keyword evidence="3" id="KW-0804">Transcription</keyword>